<gene>
    <name evidence="2" type="ORF">EJ04DRAFT_495056</name>
</gene>
<dbReference type="InterPro" id="IPR053030">
    <property type="entry name" value="Ribosomal_biogenesis_FAF1-like"/>
</dbReference>
<evidence type="ECO:0000313" key="3">
    <source>
        <dbReference type="Proteomes" id="UP000799444"/>
    </source>
</evidence>
<dbReference type="PANTHER" id="PTHR28096:SF1">
    <property type="entry name" value="PROTEIN FAF1"/>
    <property type="match status" value="1"/>
</dbReference>
<dbReference type="EMBL" id="ML996160">
    <property type="protein sequence ID" value="KAF2733482.1"/>
    <property type="molecule type" value="Genomic_DNA"/>
</dbReference>
<proteinExistence type="predicted"/>
<feature type="compositionally biased region" description="Gly residues" evidence="1">
    <location>
        <begin position="248"/>
        <end position="258"/>
    </location>
</feature>
<evidence type="ECO:0000256" key="1">
    <source>
        <dbReference type="SAM" id="MobiDB-lite"/>
    </source>
</evidence>
<feature type="compositionally biased region" description="Low complexity" evidence="1">
    <location>
        <begin position="21"/>
        <end position="32"/>
    </location>
</feature>
<name>A0A9P4UYR5_9PLEO</name>
<dbReference type="Proteomes" id="UP000799444">
    <property type="component" value="Unassembled WGS sequence"/>
</dbReference>
<dbReference type="GO" id="GO:0000462">
    <property type="term" value="P:maturation of SSU-rRNA from tricistronic rRNA transcript (SSU-rRNA, 5.8S rRNA, LSU-rRNA)"/>
    <property type="evidence" value="ECO:0007669"/>
    <property type="project" value="TreeGrafter"/>
</dbReference>
<comment type="caution">
    <text evidence="2">The sequence shown here is derived from an EMBL/GenBank/DDBJ whole genome shotgun (WGS) entry which is preliminary data.</text>
</comment>
<sequence>MAPTLGKRKRITREELETSDRSASPSSQSSSSDNEDVQDIFRRAFEAKFKPLGVEPKMQKLEQPEEASAEEEESDDESNWSGLASSSPSTPIQTISPPSTRPKTTHLSKSEKRAFMSSKPPSNTSRSRAPNPTTTTAADPTDEATHLKNDLALQRLLRDSHLLSRTPSSGSTLTGALRHKSTDLHLQTLGARTSIHTQKHMPMSHRKGIVAKAAQREERRRAEARENGVILERVGKVGKKREGKREGGVGGPGVGRMKGGTLELSRRDVRDITGGGGRGGRGKGGRRGKR</sequence>
<feature type="compositionally biased region" description="Low complexity" evidence="1">
    <location>
        <begin position="85"/>
        <end position="98"/>
    </location>
</feature>
<feature type="compositionally biased region" description="Basic residues" evidence="1">
    <location>
        <begin position="280"/>
        <end position="290"/>
    </location>
</feature>
<feature type="region of interest" description="Disordered" evidence="1">
    <location>
        <begin position="1"/>
        <end position="144"/>
    </location>
</feature>
<feature type="compositionally biased region" description="Acidic residues" evidence="1">
    <location>
        <begin position="64"/>
        <end position="78"/>
    </location>
</feature>
<dbReference type="PANTHER" id="PTHR28096">
    <property type="entry name" value="PROTEIN FAF1"/>
    <property type="match status" value="1"/>
</dbReference>
<organism evidence="2 3">
    <name type="scientific">Polyplosphaeria fusca</name>
    <dbReference type="NCBI Taxonomy" id="682080"/>
    <lineage>
        <taxon>Eukaryota</taxon>
        <taxon>Fungi</taxon>
        <taxon>Dikarya</taxon>
        <taxon>Ascomycota</taxon>
        <taxon>Pezizomycotina</taxon>
        <taxon>Dothideomycetes</taxon>
        <taxon>Pleosporomycetidae</taxon>
        <taxon>Pleosporales</taxon>
        <taxon>Tetraplosphaeriaceae</taxon>
        <taxon>Polyplosphaeria</taxon>
    </lineage>
</organism>
<feature type="compositionally biased region" description="Basic and acidic residues" evidence="1">
    <location>
        <begin position="39"/>
        <end position="49"/>
    </location>
</feature>
<feature type="region of interest" description="Disordered" evidence="1">
    <location>
        <begin position="238"/>
        <end position="290"/>
    </location>
</feature>
<dbReference type="InterPro" id="IPR027973">
    <property type="entry name" value="FSAF1-like"/>
</dbReference>
<dbReference type="GO" id="GO:0005730">
    <property type="term" value="C:nucleolus"/>
    <property type="evidence" value="ECO:0007669"/>
    <property type="project" value="TreeGrafter"/>
</dbReference>
<dbReference type="Pfam" id="PF15375">
    <property type="entry name" value="FSAF1"/>
    <property type="match status" value="1"/>
</dbReference>
<dbReference type="OrthoDB" id="5556956at2759"/>
<dbReference type="AlphaFoldDB" id="A0A9P4UYR5"/>
<reference evidence="2" key="1">
    <citation type="journal article" date="2020" name="Stud. Mycol.">
        <title>101 Dothideomycetes genomes: a test case for predicting lifestyles and emergence of pathogens.</title>
        <authorList>
            <person name="Haridas S."/>
            <person name="Albert R."/>
            <person name="Binder M."/>
            <person name="Bloem J."/>
            <person name="Labutti K."/>
            <person name="Salamov A."/>
            <person name="Andreopoulos B."/>
            <person name="Baker S."/>
            <person name="Barry K."/>
            <person name="Bills G."/>
            <person name="Bluhm B."/>
            <person name="Cannon C."/>
            <person name="Castanera R."/>
            <person name="Culley D."/>
            <person name="Daum C."/>
            <person name="Ezra D."/>
            <person name="Gonzalez J."/>
            <person name="Henrissat B."/>
            <person name="Kuo A."/>
            <person name="Liang C."/>
            <person name="Lipzen A."/>
            <person name="Lutzoni F."/>
            <person name="Magnuson J."/>
            <person name="Mondo S."/>
            <person name="Nolan M."/>
            <person name="Ohm R."/>
            <person name="Pangilinan J."/>
            <person name="Park H.-J."/>
            <person name="Ramirez L."/>
            <person name="Alfaro M."/>
            <person name="Sun H."/>
            <person name="Tritt A."/>
            <person name="Yoshinaga Y."/>
            <person name="Zwiers L.-H."/>
            <person name="Turgeon B."/>
            <person name="Goodwin S."/>
            <person name="Spatafora J."/>
            <person name="Crous P."/>
            <person name="Grigoriev I."/>
        </authorList>
    </citation>
    <scope>NUCLEOTIDE SEQUENCE</scope>
    <source>
        <strain evidence="2">CBS 125425</strain>
    </source>
</reference>
<accession>A0A9P4UYR5</accession>
<keyword evidence="3" id="KW-1185">Reference proteome</keyword>
<feature type="compositionally biased region" description="Polar residues" evidence="1">
    <location>
        <begin position="119"/>
        <end position="128"/>
    </location>
</feature>
<feature type="compositionally biased region" description="Basic residues" evidence="1">
    <location>
        <begin position="1"/>
        <end position="11"/>
    </location>
</feature>
<evidence type="ECO:0000313" key="2">
    <source>
        <dbReference type="EMBL" id="KAF2733482.1"/>
    </source>
</evidence>
<feature type="compositionally biased region" description="Low complexity" evidence="1">
    <location>
        <begin position="129"/>
        <end position="139"/>
    </location>
</feature>
<protein>
    <submittedName>
        <fullName evidence="2">Uncharacterized protein</fullName>
    </submittedName>
</protein>